<dbReference type="Gene3D" id="3.20.20.450">
    <property type="entry name" value="EAL domain"/>
    <property type="match status" value="1"/>
</dbReference>
<dbReference type="Gene3D" id="3.30.70.270">
    <property type="match status" value="1"/>
</dbReference>
<dbReference type="NCBIfam" id="TIGR00254">
    <property type="entry name" value="GGDEF"/>
    <property type="match status" value="1"/>
</dbReference>
<dbReference type="Proteomes" id="UP001467690">
    <property type="component" value="Unassembled WGS sequence"/>
</dbReference>
<dbReference type="Pfam" id="PF11849">
    <property type="entry name" value="DUF3369"/>
    <property type="match status" value="1"/>
</dbReference>
<dbReference type="InterPro" id="IPR021800">
    <property type="entry name" value="DUF3369"/>
</dbReference>
<dbReference type="CDD" id="cd01948">
    <property type="entry name" value="EAL"/>
    <property type="match status" value="1"/>
</dbReference>
<dbReference type="InterPro" id="IPR001789">
    <property type="entry name" value="Sig_transdc_resp-reg_receiver"/>
</dbReference>
<dbReference type="CDD" id="cd00156">
    <property type="entry name" value="REC"/>
    <property type="match status" value="1"/>
</dbReference>
<evidence type="ECO:0000256" key="1">
    <source>
        <dbReference type="PROSITE-ProRule" id="PRU00169"/>
    </source>
</evidence>
<dbReference type="Gene3D" id="3.40.50.2300">
    <property type="match status" value="1"/>
</dbReference>
<organism evidence="5 6">
    <name type="scientific">Catenovulum sediminis</name>
    <dbReference type="NCBI Taxonomy" id="1740262"/>
    <lineage>
        <taxon>Bacteria</taxon>
        <taxon>Pseudomonadati</taxon>
        <taxon>Pseudomonadota</taxon>
        <taxon>Gammaproteobacteria</taxon>
        <taxon>Alteromonadales</taxon>
        <taxon>Alteromonadaceae</taxon>
        <taxon>Catenovulum</taxon>
    </lineage>
</organism>
<dbReference type="InterPro" id="IPR001633">
    <property type="entry name" value="EAL_dom"/>
</dbReference>
<gene>
    <name evidence="5" type="ORF">ABS311_05005</name>
</gene>
<dbReference type="InterPro" id="IPR043128">
    <property type="entry name" value="Rev_trsase/Diguanyl_cyclase"/>
</dbReference>
<dbReference type="PANTHER" id="PTHR33121">
    <property type="entry name" value="CYCLIC DI-GMP PHOSPHODIESTERASE PDEF"/>
    <property type="match status" value="1"/>
</dbReference>
<reference evidence="5 6" key="1">
    <citation type="submission" date="2024-06" db="EMBL/GenBank/DDBJ databases">
        <authorList>
            <person name="Chen R.Y."/>
        </authorList>
    </citation>
    <scope>NUCLEOTIDE SEQUENCE [LARGE SCALE GENOMIC DNA]</scope>
    <source>
        <strain evidence="5 6">D2</strain>
    </source>
</reference>
<feature type="domain" description="Response regulatory" evidence="2">
    <location>
        <begin position="32"/>
        <end position="156"/>
    </location>
</feature>
<dbReference type="SMART" id="SM00052">
    <property type="entry name" value="EAL"/>
    <property type="match status" value="1"/>
</dbReference>
<dbReference type="InterPro" id="IPR035919">
    <property type="entry name" value="EAL_sf"/>
</dbReference>
<dbReference type="PROSITE" id="PS50883">
    <property type="entry name" value="EAL"/>
    <property type="match status" value="1"/>
</dbReference>
<name>A0ABV1REA3_9ALTE</name>
<dbReference type="SMART" id="SM00267">
    <property type="entry name" value="GGDEF"/>
    <property type="match status" value="1"/>
</dbReference>
<evidence type="ECO:0000259" key="2">
    <source>
        <dbReference type="PROSITE" id="PS50110"/>
    </source>
</evidence>
<sequence>MNPDKLDDVILFADDDDDDLVSSQTEPDKAWHILVVDDDAEIHTVTQLALNGLTTLGKPLFFGHAYSGKESIEYIQDHEDVAVILMDVVMEHENAGLDAVKSIRESLGQKKVRIILRTGQPGYAPEETVVQQYDINDYKTKTELTRSKLVTTLISAIRGYEQIRQIEESKVQLESIIESCVHIQQQDPEKFCYEVFNALNNLLGVEAQGLICLRPLQDENRKRPFILSATANYQECSNLLIENIDSGRIIHQVSQCLSQQAHQINDADATLFVRNKKFFAAIYLDSGLNKETCSEQLLNVLLSNIAVSLENVQLFQELKNTAYKDSLTGLSNRTDFIRMLDRYVDDTSLGDTAVLIDLTHFADINDGLGQEIGNKLLIACAERLQEKYAKNSKLARVSADVFGIIGHKMIVNPDHILELFRYPLKVDDQRIPVHFSMGFCERDPSDKTGLRVLKHADIALNHAKKDPQQCFAYFSDVMEQKTAWRLGMAHQLREDFEADKLQVWFQPQLDLASHKIMGFEALLRWPKIEGGMIEPEVFVPLAEHSGLMVDIGNWVVEESCRQLKKLEDKGFKNIRISVNVSMAQFKNPNFVPTIIDTIHNFDVRAESIELEITESVLMNNPATVIEALTLLKAEGIQVSLDDFGTGFSSLNYLHQLPLDRMKIDRAFVRDILSKNGEVIVQTVLELGKKLGLHTIAEGVEEMVQERRLVDMGCEEVQGYLYARPLAPEQVQDFVMEHQKSLS</sequence>
<dbReference type="PANTHER" id="PTHR33121:SF70">
    <property type="entry name" value="SIGNALING PROTEIN YKOW"/>
    <property type="match status" value="1"/>
</dbReference>
<dbReference type="EMBL" id="JBELOE010000093">
    <property type="protein sequence ID" value="MER2491237.1"/>
    <property type="molecule type" value="Genomic_DNA"/>
</dbReference>
<evidence type="ECO:0000259" key="4">
    <source>
        <dbReference type="PROSITE" id="PS50887"/>
    </source>
</evidence>
<feature type="modified residue" description="4-aspartylphosphate" evidence="1">
    <location>
        <position position="87"/>
    </location>
</feature>
<dbReference type="PROSITE" id="PS50887">
    <property type="entry name" value="GGDEF"/>
    <property type="match status" value="1"/>
</dbReference>
<keyword evidence="6" id="KW-1185">Reference proteome</keyword>
<dbReference type="InterPro" id="IPR011006">
    <property type="entry name" value="CheY-like_superfamily"/>
</dbReference>
<dbReference type="InterPro" id="IPR050706">
    <property type="entry name" value="Cyclic-di-GMP_PDE-like"/>
</dbReference>
<accession>A0ABV1REA3</accession>
<dbReference type="SMART" id="SM00448">
    <property type="entry name" value="REC"/>
    <property type="match status" value="1"/>
</dbReference>
<dbReference type="Pfam" id="PF00563">
    <property type="entry name" value="EAL"/>
    <property type="match status" value="1"/>
</dbReference>
<protein>
    <submittedName>
        <fullName evidence="5">EAL domain-containing protein</fullName>
    </submittedName>
</protein>
<evidence type="ECO:0000313" key="5">
    <source>
        <dbReference type="EMBL" id="MER2491237.1"/>
    </source>
</evidence>
<comment type="caution">
    <text evidence="5">The sequence shown here is derived from an EMBL/GenBank/DDBJ whole genome shotgun (WGS) entry which is preliminary data.</text>
</comment>
<dbReference type="SUPFAM" id="SSF55073">
    <property type="entry name" value="Nucleotide cyclase"/>
    <property type="match status" value="1"/>
</dbReference>
<keyword evidence="1" id="KW-0597">Phosphoprotein</keyword>
<dbReference type="SUPFAM" id="SSF141868">
    <property type="entry name" value="EAL domain-like"/>
    <property type="match status" value="1"/>
</dbReference>
<dbReference type="RefSeq" id="WP_350400910.1">
    <property type="nucleotide sequence ID" value="NZ_JBELOE010000093.1"/>
</dbReference>
<dbReference type="Pfam" id="PF00990">
    <property type="entry name" value="GGDEF"/>
    <property type="match status" value="1"/>
</dbReference>
<dbReference type="InterPro" id="IPR000160">
    <property type="entry name" value="GGDEF_dom"/>
</dbReference>
<feature type="domain" description="EAL" evidence="3">
    <location>
        <begin position="485"/>
        <end position="738"/>
    </location>
</feature>
<dbReference type="SUPFAM" id="SSF52172">
    <property type="entry name" value="CheY-like"/>
    <property type="match status" value="1"/>
</dbReference>
<evidence type="ECO:0000259" key="3">
    <source>
        <dbReference type="PROSITE" id="PS50883"/>
    </source>
</evidence>
<dbReference type="InterPro" id="IPR029787">
    <property type="entry name" value="Nucleotide_cyclase"/>
</dbReference>
<proteinExistence type="predicted"/>
<dbReference type="PROSITE" id="PS50110">
    <property type="entry name" value="RESPONSE_REGULATORY"/>
    <property type="match status" value="1"/>
</dbReference>
<dbReference type="CDD" id="cd01949">
    <property type="entry name" value="GGDEF"/>
    <property type="match status" value="1"/>
</dbReference>
<evidence type="ECO:0000313" key="6">
    <source>
        <dbReference type="Proteomes" id="UP001467690"/>
    </source>
</evidence>
<feature type="domain" description="GGDEF" evidence="4">
    <location>
        <begin position="349"/>
        <end position="476"/>
    </location>
</feature>